<evidence type="ECO:0000313" key="2">
    <source>
        <dbReference type="Proteomes" id="UP000189835"/>
    </source>
</evidence>
<dbReference type="Proteomes" id="UP000189835">
    <property type="component" value="Unassembled WGS sequence"/>
</dbReference>
<organism evidence="1 2">
    <name type="scientific">Microcystis aeruginosa KW</name>
    <dbReference type="NCBI Taxonomy" id="1960155"/>
    <lineage>
        <taxon>Bacteria</taxon>
        <taxon>Bacillati</taxon>
        <taxon>Cyanobacteriota</taxon>
        <taxon>Cyanophyceae</taxon>
        <taxon>Oscillatoriophycideae</taxon>
        <taxon>Chroococcales</taxon>
        <taxon>Microcystaceae</taxon>
        <taxon>Microcystis</taxon>
    </lineage>
</organism>
<name>A0A1V4BTQ8_MICAE</name>
<sequence length="94" mass="10812">MYGYYDQSTSRKKKFSQVMAEMVNYPCPQGGGGRGGVGCLLRIKKMVEPEMPRYGKTSPPNLLTPLYLLNRDKKLNRTDKKPVLSMRRKKLKRS</sequence>
<dbReference type="EMBL" id="MVGR01000004">
    <property type="protein sequence ID" value="OPF17575.1"/>
    <property type="molecule type" value="Genomic_DNA"/>
</dbReference>
<accession>A0A1V4BTQ8</accession>
<comment type="caution">
    <text evidence="1">The sequence shown here is derived from an EMBL/GenBank/DDBJ whole genome shotgun (WGS) entry which is preliminary data.</text>
</comment>
<reference evidence="1 2" key="1">
    <citation type="submission" date="2017-02" db="EMBL/GenBank/DDBJ databases">
        <title>Genome sequence of Microcystis aeruginosa KW.</title>
        <authorList>
            <person name="Oh H.-M."/>
            <person name="Ahn C.-Y."/>
            <person name="Jeong H."/>
            <person name="Srivastava A."/>
            <person name="Lee H.-G."/>
            <person name="Kang S.-R."/>
        </authorList>
    </citation>
    <scope>NUCLEOTIDE SEQUENCE [LARGE SCALE GENOMIC DNA]</scope>
    <source>
        <strain evidence="1 2">KW</strain>
    </source>
</reference>
<gene>
    <name evidence="1" type="ORF">B1L04_16740</name>
</gene>
<proteinExistence type="predicted"/>
<protein>
    <submittedName>
        <fullName evidence="1">Uncharacterized protein</fullName>
    </submittedName>
</protein>
<evidence type="ECO:0000313" key="1">
    <source>
        <dbReference type="EMBL" id="OPF17575.1"/>
    </source>
</evidence>
<dbReference type="AlphaFoldDB" id="A0A1V4BTQ8"/>